<dbReference type="Proteomes" id="UP000218418">
    <property type="component" value="Chromosome"/>
</dbReference>
<accession>A0A1Z4LSR0</accession>
<proteinExistence type="predicted"/>
<gene>
    <name evidence="1" type="ORF">NIES267_37750</name>
</gene>
<dbReference type="AlphaFoldDB" id="A0A1Z4LSR0"/>
<evidence type="ECO:0000313" key="1">
    <source>
        <dbReference type="EMBL" id="BAY84279.1"/>
    </source>
</evidence>
<dbReference type="EMBL" id="AP018227">
    <property type="protein sequence ID" value="BAY84279.1"/>
    <property type="molecule type" value="Genomic_DNA"/>
</dbReference>
<organism evidence="1 2">
    <name type="scientific">Calothrix parasitica NIES-267</name>
    <dbReference type="NCBI Taxonomy" id="1973488"/>
    <lineage>
        <taxon>Bacteria</taxon>
        <taxon>Bacillati</taxon>
        <taxon>Cyanobacteriota</taxon>
        <taxon>Cyanophyceae</taxon>
        <taxon>Nostocales</taxon>
        <taxon>Calotrichaceae</taxon>
        <taxon>Calothrix</taxon>
    </lineage>
</organism>
<evidence type="ECO:0000313" key="2">
    <source>
        <dbReference type="Proteomes" id="UP000218418"/>
    </source>
</evidence>
<keyword evidence="2" id="KW-1185">Reference proteome</keyword>
<reference evidence="1 2" key="1">
    <citation type="submission" date="2017-06" db="EMBL/GenBank/DDBJ databases">
        <title>Genome sequencing of cyanobaciteial culture collection at National Institute for Environmental Studies (NIES).</title>
        <authorList>
            <person name="Hirose Y."/>
            <person name="Shimura Y."/>
            <person name="Fujisawa T."/>
            <person name="Nakamura Y."/>
            <person name="Kawachi M."/>
        </authorList>
    </citation>
    <scope>NUCLEOTIDE SEQUENCE [LARGE SCALE GENOMIC DNA]</scope>
    <source>
        <strain evidence="1 2">NIES-267</strain>
    </source>
</reference>
<name>A0A1Z4LSR0_9CYAN</name>
<sequence length="81" mass="9977">MKKHLAQEYTVLFRTRLRLRFAIVYCERDHCPIHKYNNPENRIGIFAHTKRNLKSRFPVKLDYFVRSLDVTRMRFVSSYRK</sequence>
<protein>
    <submittedName>
        <fullName evidence="1">Uncharacterized protein</fullName>
    </submittedName>
</protein>